<dbReference type="RefSeq" id="WP_039211830.1">
    <property type="nucleotide sequence ID" value="NZ_JTJZ01000022.1"/>
</dbReference>
<dbReference type="Pfam" id="PF05762">
    <property type="entry name" value="VWA_CoxE"/>
    <property type="match status" value="1"/>
</dbReference>
<evidence type="ECO:0000256" key="1">
    <source>
        <dbReference type="SAM" id="MobiDB-lite"/>
    </source>
</evidence>
<dbReference type="PANTHER" id="PTHR39338:SF6">
    <property type="entry name" value="BLL5662 PROTEIN"/>
    <property type="match status" value="1"/>
</dbReference>
<accession>A0A0B9A6L6</accession>
<dbReference type="InterPro" id="IPR036465">
    <property type="entry name" value="vWFA_dom_sf"/>
</dbReference>
<dbReference type="Proteomes" id="UP000031488">
    <property type="component" value="Unassembled WGS sequence"/>
</dbReference>
<reference evidence="2 3" key="1">
    <citation type="submission" date="2014-11" db="EMBL/GenBank/DDBJ databases">
        <title>Draft Genome Sequence of Brevibacterium linens AE038-8.</title>
        <authorList>
            <person name="Maizel D."/>
            <person name="Utturkar S.M."/>
            <person name="Brown S.D."/>
            <person name="Ferrero M."/>
            <person name="Rosen B.P."/>
        </authorList>
    </citation>
    <scope>NUCLEOTIDE SEQUENCE [LARGE SCALE GENOMIC DNA]</scope>
    <source>
        <strain evidence="2 3">AE038-8</strain>
    </source>
</reference>
<dbReference type="AlphaFoldDB" id="A0A0B9A6L6"/>
<evidence type="ECO:0000313" key="2">
    <source>
        <dbReference type="EMBL" id="KHS51073.1"/>
    </source>
</evidence>
<name>A0A0B9A6L6_BRELN</name>
<feature type="region of interest" description="Disordered" evidence="1">
    <location>
        <begin position="80"/>
        <end position="102"/>
    </location>
</feature>
<dbReference type="OrthoDB" id="9790469at2"/>
<comment type="caution">
    <text evidence="2">The sequence shown here is derived from an EMBL/GenBank/DDBJ whole genome shotgun (WGS) entry which is preliminary data.</text>
</comment>
<dbReference type="PANTHER" id="PTHR39338">
    <property type="entry name" value="BLL5662 PROTEIN-RELATED"/>
    <property type="match status" value="1"/>
</dbReference>
<dbReference type="InterPro" id="IPR008912">
    <property type="entry name" value="Uncharacterised_CoxE"/>
</dbReference>
<organism evidence="2 3">
    <name type="scientific">Brevibacterium linens</name>
    <dbReference type="NCBI Taxonomy" id="1703"/>
    <lineage>
        <taxon>Bacteria</taxon>
        <taxon>Bacillati</taxon>
        <taxon>Actinomycetota</taxon>
        <taxon>Actinomycetes</taxon>
        <taxon>Micrococcales</taxon>
        <taxon>Brevibacteriaceae</taxon>
        <taxon>Brevibacterium</taxon>
    </lineage>
</organism>
<keyword evidence="3" id="KW-1185">Reference proteome</keyword>
<dbReference type="PATRIC" id="fig|1703.6.peg.3100"/>
<gene>
    <name evidence="2" type="ORF">AE0388_3145</name>
</gene>
<evidence type="ECO:0000313" key="3">
    <source>
        <dbReference type="Proteomes" id="UP000031488"/>
    </source>
</evidence>
<dbReference type="SUPFAM" id="SSF53300">
    <property type="entry name" value="vWA-like"/>
    <property type="match status" value="1"/>
</dbReference>
<proteinExistence type="predicted"/>
<sequence length="399" mass="42787">MRTLTDTFLTLGVRLRAAGLPADADAVRSLITAAACLDPLDPHQVRAASRALTCTQREHLRLHDAIFDVVFGLAEGQEVEESGTDLEFPRPELNTEGTGGEANEITEAGRTEHLRHVDLGFDDDSEAAALIDSLAFRSPRGLAHRTRSGHTGIIDAPRILRQLIRNEEISTIPRRRSLHRRRPVILVADVSASMTMWREPVLRFLARGSEELGARCFTAGTRLTRVDVRARAAGGHGRGSNRFVSALDKILDAGAGTRLGESLTELLSGRSKDLVRGSILVVISDGWEHGDCADLDIACSRLARLSHRFLWVNPRAGRSGFEARTRGLAIAAAHAETVLPATTVAQWQSVADLIADRASIHDTVGGDSLASPRALGGSMTAVHSTAATVPTAADLGARA</sequence>
<dbReference type="EMBL" id="JTJZ01000022">
    <property type="protein sequence ID" value="KHS51073.1"/>
    <property type="molecule type" value="Genomic_DNA"/>
</dbReference>
<protein>
    <submittedName>
        <fullName evidence="2">VWA containing CoxE family protein</fullName>
    </submittedName>
</protein>